<evidence type="ECO:0000313" key="5">
    <source>
        <dbReference type="Proteomes" id="UP000589036"/>
    </source>
</evidence>
<keyword evidence="2" id="KW-0804">Transcription</keyword>
<protein>
    <submittedName>
        <fullName evidence="4">Transcriptional regulator GlxA family with amidase domain</fullName>
    </submittedName>
</protein>
<dbReference type="Pfam" id="PF12833">
    <property type="entry name" value="HTH_18"/>
    <property type="match status" value="1"/>
</dbReference>
<dbReference type="PROSITE" id="PS01124">
    <property type="entry name" value="HTH_ARAC_FAMILY_2"/>
    <property type="match status" value="1"/>
</dbReference>
<gene>
    <name evidence="4" type="ORF">HDA32_002599</name>
</gene>
<dbReference type="SUPFAM" id="SSF52317">
    <property type="entry name" value="Class I glutamine amidotransferase-like"/>
    <property type="match status" value="1"/>
</dbReference>
<sequence>MHTVAVLAMDKVVPFDLSTPIEVFGRTRLPGGRAAYQVLICAAEEEVDAGTFTLRAPWGLEALARADTVVLPGTADPAAGVSAEVLDAVRAAAADGTRIASICVGAFVLAATGLLDGLRATTHWAATPELARRHPAVEVDPDVLFVDNGQFLTSAGAAAGMDLCLHMVRRDHGSAVAADAARIAVMPLERDGGQAQFIAHEPPAPDGASLEPLLRWMEENAHRELTLDDIARHGAVSTRTLGRRFREQTGTTPLQWLNRARLRRAQHLLETTVHPVERIAGQVGFGSATTFRDRFKRLVGTSPHAYRRAFQAPAPD</sequence>
<dbReference type="PANTHER" id="PTHR43130:SF3">
    <property type="entry name" value="HTH-TYPE TRANSCRIPTIONAL REGULATOR RV1931C"/>
    <property type="match status" value="1"/>
</dbReference>
<keyword evidence="5" id="KW-1185">Reference proteome</keyword>
<feature type="domain" description="HTH araC/xylS-type" evidence="3">
    <location>
        <begin position="211"/>
        <end position="309"/>
    </location>
</feature>
<dbReference type="InterPro" id="IPR002818">
    <property type="entry name" value="DJ-1/PfpI"/>
</dbReference>
<dbReference type="Proteomes" id="UP000589036">
    <property type="component" value="Unassembled WGS sequence"/>
</dbReference>
<evidence type="ECO:0000259" key="3">
    <source>
        <dbReference type="PROSITE" id="PS01124"/>
    </source>
</evidence>
<dbReference type="InterPro" id="IPR009057">
    <property type="entry name" value="Homeodomain-like_sf"/>
</dbReference>
<proteinExistence type="predicted"/>
<comment type="caution">
    <text evidence="4">The sequence shown here is derived from an EMBL/GenBank/DDBJ whole genome shotgun (WGS) entry which is preliminary data.</text>
</comment>
<name>A0A852TTX1_9ACTN</name>
<dbReference type="SUPFAM" id="SSF46689">
    <property type="entry name" value="Homeodomain-like"/>
    <property type="match status" value="2"/>
</dbReference>
<evidence type="ECO:0000256" key="1">
    <source>
        <dbReference type="ARBA" id="ARBA00023015"/>
    </source>
</evidence>
<dbReference type="Gene3D" id="3.40.50.880">
    <property type="match status" value="1"/>
</dbReference>
<dbReference type="CDD" id="cd03137">
    <property type="entry name" value="GATase1_AraC_1"/>
    <property type="match status" value="1"/>
</dbReference>
<evidence type="ECO:0000313" key="4">
    <source>
        <dbReference type="EMBL" id="NYE47479.1"/>
    </source>
</evidence>
<dbReference type="RefSeq" id="WP_179643413.1">
    <property type="nucleotide sequence ID" value="NZ_JACCCC010000001.1"/>
</dbReference>
<dbReference type="SMART" id="SM00342">
    <property type="entry name" value="HTH_ARAC"/>
    <property type="match status" value="1"/>
</dbReference>
<accession>A0A852TTX1</accession>
<dbReference type="Gene3D" id="1.10.10.60">
    <property type="entry name" value="Homeodomain-like"/>
    <property type="match status" value="1"/>
</dbReference>
<organism evidence="4 5">
    <name type="scientific">Spinactinospora alkalitolerans</name>
    <dbReference type="NCBI Taxonomy" id="687207"/>
    <lineage>
        <taxon>Bacteria</taxon>
        <taxon>Bacillati</taxon>
        <taxon>Actinomycetota</taxon>
        <taxon>Actinomycetes</taxon>
        <taxon>Streptosporangiales</taxon>
        <taxon>Nocardiopsidaceae</taxon>
        <taxon>Spinactinospora</taxon>
    </lineage>
</organism>
<reference evidence="4 5" key="1">
    <citation type="submission" date="2020-07" db="EMBL/GenBank/DDBJ databases">
        <title>Sequencing the genomes of 1000 actinobacteria strains.</title>
        <authorList>
            <person name="Klenk H.-P."/>
        </authorList>
    </citation>
    <scope>NUCLEOTIDE SEQUENCE [LARGE SCALE GENOMIC DNA]</scope>
    <source>
        <strain evidence="4 5">CXB654</strain>
    </source>
</reference>
<dbReference type="PANTHER" id="PTHR43130">
    <property type="entry name" value="ARAC-FAMILY TRANSCRIPTIONAL REGULATOR"/>
    <property type="match status" value="1"/>
</dbReference>
<evidence type="ECO:0000256" key="2">
    <source>
        <dbReference type="ARBA" id="ARBA00023163"/>
    </source>
</evidence>
<dbReference type="InterPro" id="IPR018060">
    <property type="entry name" value="HTH_AraC"/>
</dbReference>
<keyword evidence="1" id="KW-0805">Transcription regulation</keyword>
<dbReference type="EMBL" id="JACCCC010000001">
    <property type="protein sequence ID" value="NYE47479.1"/>
    <property type="molecule type" value="Genomic_DNA"/>
</dbReference>
<dbReference type="GO" id="GO:0003700">
    <property type="term" value="F:DNA-binding transcription factor activity"/>
    <property type="evidence" value="ECO:0007669"/>
    <property type="project" value="InterPro"/>
</dbReference>
<dbReference type="InterPro" id="IPR029062">
    <property type="entry name" value="Class_I_gatase-like"/>
</dbReference>
<dbReference type="GO" id="GO:0043565">
    <property type="term" value="F:sequence-specific DNA binding"/>
    <property type="evidence" value="ECO:0007669"/>
    <property type="project" value="InterPro"/>
</dbReference>
<dbReference type="Pfam" id="PF01965">
    <property type="entry name" value="DJ-1_PfpI"/>
    <property type="match status" value="1"/>
</dbReference>
<dbReference type="AlphaFoldDB" id="A0A852TTX1"/>
<dbReference type="InterPro" id="IPR052158">
    <property type="entry name" value="INH-QAR"/>
</dbReference>